<dbReference type="OrthoDB" id="2014828at2759"/>
<dbReference type="PANTHER" id="PTHR32401:SF52">
    <property type="entry name" value="LECTIN 7"/>
    <property type="match status" value="1"/>
</dbReference>
<evidence type="ECO:0000256" key="2">
    <source>
        <dbReference type="ARBA" id="ARBA00022734"/>
    </source>
</evidence>
<dbReference type="OMA" id="YINPIQF"/>
<dbReference type="PROSITE" id="PS00307">
    <property type="entry name" value="LECTIN_LEGUME_BETA"/>
    <property type="match status" value="1"/>
</dbReference>
<dbReference type="InterPro" id="IPR019825">
    <property type="entry name" value="Lectin_legB_Mn/Ca_BS"/>
</dbReference>
<dbReference type="InterPro" id="IPR000985">
    <property type="entry name" value="Lectin_LegA_CS"/>
</dbReference>
<dbReference type="PANTHER" id="PTHR32401">
    <property type="entry name" value="CONCANAVALIN A-LIKE LECTIN FAMILY PROTEIN"/>
    <property type="match status" value="1"/>
</dbReference>
<dbReference type="InterPro" id="IPR050258">
    <property type="entry name" value="Leguminous_Lectin"/>
</dbReference>
<dbReference type="InterPro" id="IPR016363">
    <property type="entry name" value="L-lectin"/>
</dbReference>
<name>A0A151RI75_CAJCA</name>
<dbReference type="PIRSF" id="PIRSF002690">
    <property type="entry name" value="L-type_lectin_plant"/>
    <property type="match status" value="1"/>
</dbReference>
<evidence type="ECO:0000256" key="3">
    <source>
        <dbReference type="SAM" id="SignalP"/>
    </source>
</evidence>
<gene>
    <name evidence="5" type="ORF">KK1_036488</name>
</gene>
<reference evidence="5" key="1">
    <citation type="journal article" date="2012" name="Nat. Biotechnol.">
        <title>Draft genome sequence of pigeonpea (Cajanus cajan), an orphan legume crop of resource-poor farmers.</title>
        <authorList>
            <person name="Varshney R.K."/>
            <person name="Chen W."/>
            <person name="Li Y."/>
            <person name="Bharti A.K."/>
            <person name="Saxena R.K."/>
            <person name="Schlueter J.A."/>
            <person name="Donoghue M.T."/>
            <person name="Azam S."/>
            <person name="Fan G."/>
            <person name="Whaley A.M."/>
            <person name="Farmer A.D."/>
            <person name="Sheridan J."/>
            <person name="Iwata A."/>
            <person name="Tuteja R."/>
            <person name="Penmetsa R.V."/>
            <person name="Wu W."/>
            <person name="Upadhyaya H.D."/>
            <person name="Yang S.P."/>
            <person name="Shah T."/>
            <person name="Saxena K.B."/>
            <person name="Michael T."/>
            <person name="McCombie W.R."/>
            <person name="Yang B."/>
            <person name="Zhang G."/>
            <person name="Yang H."/>
            <person name="Wang J."/>
            <person name="Spillane C."/>
            <person name="Cook D.R."/>
            <person name="May G.D."/>
            <person name="Xu X."/>
            <person name="Jackson S.A."/>
        </authorList>
    </citation>
    <scope>NUCLEOTIDE SEQUENCE [LARGE SCALE GENOMIC DNA]</scope>
</reference>
<dbReference type="PROSITE" id="PS00308">
    <property type="entry name" value="LECTIN_LEGUME_ALPHA"/>
    <property type="match status" value="1"/>
</dbReference>
<dbReference type="AlphaFoldDB" id="A0A151RI75"/>
<feature type="chain" id="PRO_5007587920" evidence="3">
    <location>
        <begin position="26"/>
        <end position="259"/>
    </location>
</feature>
<evidence type="ECO:0000259" key="4">
    <source>
        <dbReference type="Pfam" id="PF00139"/>
    </source>
</evidence>
<feature type="signal peptide" evidence="3">
    <location>
        <begin position="1"/>
        <end position="25"/>
    </location>
</feature>
<dbReference type="InterPro" id="IPR013320">
    <property type="entry name" value="ConA-like_dom_sf"/>
</dbReference>
<evidence type="ECO:0000313" key="5">
    <source>
        <dbReference type="EMBL" id="KYP42115.1"/>
    </source>
</evidence>
<dbReference type="EMBL" id="KQ483733">
    <property type="protein sequence ID" value="KYP42115.1"/>
    <property type="molecule type" value="Genomic_DNA"/>
</dbReference>
<dbReference type="Proteomes" id="UP000075243">
    <property type="component" value="Unassembled WGS sequence"/>
</dbReference>
<organism evidence="5 6">
    <name type="scientific">Cajanus cajan</name>
    <name type="common">Pigeon pea</name>
    <name type="synonym">Cajanus indicus</name>
    <dbReference type="NCBI Taxonomy" id="3821"/>
    <lineage>
        <taxon>Eukaryota</taxon>
        <taxon>Viridiplantae</taxon>
        <taxon>Streptophyta</taxon>
        <taxon>Embryophyta</taxon>
        <taxon>Tracheophyta</taxon>
        <taxon>Spermatophyta</taxon>
        <taxon>Magnoliopsida</taxon>
        <taxon>eudicotyledons</taxon>
        <taxon>Gunneridae</taxon>
        <taxon>Pentapetalae</taxon>
        <taxon>rosids</taxon>
        <taxon>fabids</taxon>
        <taxon>Fabales</taxon>
        <taxon>Fabaceae</taxon>
        <taxon>Papilionoideae</taxon>
        <taxon>50 kb inversion clade</taxon>
        <taxon>NPAAA clade</taxon>
        <taxon>indigoferoid/millettioid clade</taxon>
        <taxon>Phaseoleae</taxon>
        <taxon>Cajanus</taxon>
    </lineage>
</organism>
<proteinExistence type="inferred from homology"/>
<accession>A0A151RI75</accession>
<evidence type="ECO:0000256" key="1">
    <source>
        <dbReference type="ARBA" id="ARBA00007606"/>
    </source>
</evidence>
<dbReference type="InterPro" id="IPR001220">
    <property type="entry name" value="Legume_lectin_dom"/>
</dbReference>
<keyword evidence="2" id="KW-0430">Lectin</keyword>
<comment type="similarity">
    <text evidence="1">Belongs to the leguminous lectin family.</text>
</comment>
<feature type="domain" description="Legume lectin" evidence="4">
    <location>
        <begin position="26"/>
        <end position="257"/>
    </location>
</feature>
<dbReference type="STRING" id="3821.A0A151RI75"/>
<evidence type="ECO:0000313" key="6">
    <source>
        <dbReference type="Proteomes" id="UP000075243"/>
    </source>
</evidence>
<sequence>MNNSRMVHVLTTIISFLVLSQTVNSVSINFPTFTPYTNAITLEGDANVSEGAIYLTPATPYNAGRASYAAPVRLWDAQTGRLAGFNTTFSFVVGPYGPGLIGDGIAFFLGPFNSNIPQNSSGGYLGLFSSDTALNVYENQVVAVEFDSFSGNPWDPPYAHVGLDINSIASVTTEEWETGNVTNGFVAYATVSYEPVGKNLDVVVTYPGSRLNETETSLSFEIDLRTVLPEWVRIGFSGATGSLVEIHKVLSWTFNSSFY</sequence>
<dbReference type="Gene3D" id="2.60.120.200">
    <property type="match status" value="1"/>
</dbReference>
<keyword evidence="6" id="KW-1185">Reference proteome</keyword>
<keyword evidence="3" id="KW-0732">Signal</keyword>
<dbReference type="SUPFAM" id="SSF49899">
    <property type="entry name" value="Concanavalin A-like lectins/glucanases"/>
    <property type="match status" value="1"/>
</dbReference>
<protein>
    <submittedName>
        <fullName evidence="5">Agglutinin-2</fullName>
    </submittedName>
</protein>
<dbReference type="GO" id="GO:0030246">
    <property type="term" value="F:carbohydrate binding"/>
    <property type="evidence" value="ECO:0007669"/>
    <property type="project" value="UniProtKB-KW"/>
</dbReference>
<dbReference type="CDD" id="cd06899">
    <property type="entry name" value="lectin_legume_LecRK_Arcelin_ConA"/>
    <property type="match status" value="1"/>
</dbReference>
<dbReference type="Gramene" id="C.cajan_38273.t">
    <property type="protein sequence ID" value="C.cajan_38273.t.cds1"/>
    <property type="gene ID" value="C.cajan_38273"/>
</dbReference>
<dbReference type="Pfam" id="PF00139">
    <property type="entry name" value="Lectin_legB"/>
    <property type="match status" value="1"/>
</dbReference>